<comment type="caution">
    <text evidence="2">The sequence shown here is derived from an EMBL/GenBank/DDBJ whole genome shotgun (WGS) entry which is preliminary data.</text>
</comment>
<keyword evidence="3" id="KW-1185">Reference proteome</keyword>
<dbReference type="Proteomes" id="UP000076858">
    <property type="component" value="Unassembled WGS sequence"/>
</dbReference>
<organism evidence="2 3">
    <name type="scientific">Daphnia magna</name>
    <dbReference type="NCBI Taxonomy" id="35525"/>
    <lineage>
        <taxon>Eukaryota</taxon>
        <taxon>Metazoa</taxon>
        <taxon>Ecdysozoa</taxon>
        <taxon>Arthropoda</taxon>
        <taxon>Crustacea</taxon>
        <taxon>Branchiopoda</taxon>
        <taxon>Diplostraca</taxon>
        <taxon>Cladocera</taxon>
        <taxon>Anomopoda</taxon>
        <taxon>Daphniidae</taxon>
        <taxon>Daphnia</taxon>
    </lineage>
</organism>
<protein>
    <submittedName>
        <fullName evidence="2">Uncharacterized protein</fullName>
    </submittedName>
</protein>
<sequence>MFSLCQSRYCQSFGPSSLALTYVVLSPSNSIVCILSFLVFYCCVSVMLILERLFCRSRRFPC</sequence>
<proteinExistence type="predicted"/>
<feature type="transmembrane region" description="Helical" evidence="1">
    <location>
        <begin position="29"/>
        <end position="50"/>
    </location>
</feature>
<keyword evidence="1" id="KW-0812">Transmembrane</keyword>
<name>A0A164NQU9_9CRUS</name>
<evidence type="ECO:0000256" key="1">
    <source>
        <dbReference type="SAM" id="Phobius"/>
    </source>
</evidence>
<evidence type="ECO:0000313" key="2">
    <source>
        <dbReference type="EMBL" id="KZS06162.1"/>
    </source>
</evidence>
<dbReference type="AlphaFoldDB" id="A0A164NQU9"/>
<keyword evidence="1" id="KW-0472">Membrane</keyword>
<gene>
    <name evidence="2" type="ORF">APZ42_030470</name>
</gene>
<accession>A0A164NQU9</accession>
<dbReference type="EMBL" id="LRGB01002847">
    <property type="protein sequence ID" value="KZS06162.1"/>
    <property type="molecule type" value="Genomic_DNA"/>
</dbReference>
<keyword evidence="1" id="KW-1133">Transmembrane helix</keyword>
<evidence type="ECO:0000313" key="3">
    <source>
        <dbReference type="Proteomes" id="UP000076858"/>
    </source>
</evidence>
<reference evidence="2 3" key="1">
    <citation type="submission" date="2016-03" db="EMBL/GenBank/DDBJ databases">
        <title>EvidentialGene: Evidence-directed Construction of Genes on Genomes.</title>
        <authorList>
            <person name="Gilbert D.G."/>
            <person name="Choi J.-H."/>
            <person name="Mockaitis K."/>
            <person name="Colbourne J."/>
            <person name="Pfrender M."/>
        </authorList>
    </citation>
    <scope>NUCLEOTIDE SEQUENCE [LARGE SCALE GENOMIC DNA]</scope>
    <source>
        <strain evidence="2 3">Xinb3</strain>
        <tissue evidence="2">Complete organism</tissue>
    </source>
</reference>